<sequence length="161" mass="18145">MIFTGTRGRQQQWRFSAARPCRRVFFFSAFFVFTLFVRAPLLFTLALLSRSRAYCSRRDSPAASLLSSGLWSPDALRYPARRTTKCTVLTADQLGRTQADDVVRIGDDVRFSAHARAHGEDGLRGVFNPSFTLFGPKNPTHAAITINYTLLRKTRFIGANH</sequence>
<accession>A0A8D8CA77</accession>
<keyword evidence="1" id="KW-0472">Membrane</keyword>
<reference evidence="2" key="1">
    <citation type="submission" date="2021-05" db="EMBL/GenBank/DDBJ databases">
        <authorList>
            <person name="Alioto T."/>
            <person name="Alioto T."/>
            <person name="Gomez Garrido J."/>
        </authorList>
    </citation>
    <scope>NUCLEOTIDE SEQUENCE</scope>
</reference>
<evidence type="ECO:0000313" key="2">
    <source>
        <dbReference type="EMBL" id="CAG6489049.1"/>
    </source>
</evidence>
<keyword evidence="1" id="KW-0812">Transmembrane</keyword>
<name>A0A8D8CA77_CULPI</name>
<feature type="transmembrane region" description="Helical" evidence="1">
    <location>
        <begin position="24"/>
        <end position="48"/>
    </location>
</feature>
<organism evidence="2">
    <name type="scientific">Culex pipiens</name>
    <name type="common">House mosquito</name>
    <dbReference type="NCBI Taxonomy" id="7175"/>
    <lineage>
        <taxon>Eukaryota</taxon>
        <taxon>Metazoa</taxon>
        <taxon>Ecdysozoa</taxon>
        <taxon>Arthropoda</taxon>
        <taxon>Hexapoda</taxon>
        <taxon>Insecta</taxon>
        <taxon>Pterygota</taxon>
        <taxon>Neoptera</taxon>
        <taxon>Endopterygota</taxon>
        <taxon>Diptera</taxon>
        <taxon>Nematocera</taxon>
        <taxon>Culicoidea</taxon>
        <taxon>Culicidae</taxon>
        <taxon>Culicinae</taxon>
        <taxon>Culicini</taxon>
        <taxon>Culex</taxon>
        <taxon>Culex</taxon>
    </lineage>
</organism>
<proteinExistence type="predicted"/>
<evidence type="ECO:0000256" key="1">
    <source>
        <dbReference type="SAM" id="Phobius"/>
    </source>
</evidence>
<keyword evidence="1" id="KW-1133">Transmembrane helix</keyword>
<protein>
    <submittedName>
        <fullName evidence="2">(northern house mosquito) hypothetical protein</fullName>
    </submittedName>
</protein>
<dbReference type="EMBL" id="HBUE01111475">
    <property type="protein sequence ID" value="CAG6489049.1"/>
    <property type="molecule type" value="Transcribed_RNA"/>
</dbReference>
<dbReference type="AlphaFoldDB" id="A0A8D8CA77"/>